<dbReference type="SUPFAM" id="SSF53756">
    <property type="entry name" value="UDP-Glycosyltransferase/glycogen phosphorylase"/>
    <property type="match status" value="1"/>
</dbReference>
<organism evidence="2 3">
    <name type="scientific">Thermobacillus xylanilyticus</name>
    <dbReference type="NCBI Taxonomy" id="76633"/>
    <lineage>
        <taxon>Bacteria</taxon>
        <taxon>Bacillati</taxon>
        <taxon>Bacillota</taxon>
        <taxon>Bacilli</taxon>
        <taxon>Bacillales</taxon>
        <taxon>Paenibacillaceae</taxon>
        <taxon>Thermobacillus</taxon>
    </lineage>
</organism>
<evidence type="ECO:0000313" key="2">
    <source>
        <dbReference type="EMBL" id="CAG5086030.1"/>
    </source>
</evidence>
<dbReference type="Pfam" id="PF13692">
    <property type="entry name" value="Glyco_trans_1_4"/>
    <property type="match status" value="1"/>
</dbReference>
<name>A0ABM8V3Z6_THEXY</name>
<dbReference type="Proteomes" id="UP000681526">
    <property type="component" value="Unassembled WGS sequence"/>
</dbReference>
<reference evidence="2 3" key="1">
    <citation type="submission" date="2021-04" db="EMBL/GenBank/DDBJ databases">
        <authorList>
            <person name="Rakotoarivonina H."/>
        </authorList>
    </citation>
    <scope>NUCLEOTIDE SEQUENCE [LARGE SCALE GENOMIC DNA]</scope>
    <source>
        <strain evidence="2 3">XE</strain>
    </source>
</reference>
<dbReference type="Pfam" id="PF13579">
    <property type="entry name" value="Glyco_trans_4_4"/>
    <property type="match status" value="1"/>
</dbReference>
<dbReference type="InterPro" id="IPR028098">
    <property type="entry name" value="Glyco_trans_4-like_N"/>
</dbReference>
<evidence type="ECO:0000259" key="1">
    <source>
        <dbReference type="Pfam" id="PF13579"/>
    </source>
</evidence>
<dbReference type="PANTHER" id="PTHR12526">
    <property type="entry name" value="GLYCOSYLTRANSFERASE"/>
    <property type="match status" value="1"/>
</dbReference>
<feature type="domain" description="Glycosyltransferase subfamily 4-like N-terminal" evidence="1">
    <location>
        <begin position="30"/>
        <end position="178"/>
    </location>
</feature>
<sequence length="398" mass="43963">MSYDGRAEAAGVSGGPVVVLHVVPGISAEGIGTFVLNMLEHLDRSKTKVLLAVTTDWEQLHESRVRELGAEVWRTAEIGEGLAGWVRHFVRLIRLIRRHGRIDAVHSHMDYFNGINCLAALIARVPVRISHAHRTAESGRIGWMRRLYSLVMRLLIAACATERIGCSKSANEGQHRIGPWRFGTKIVNNGIDMGLFKPVRSKSVPDGVDMREGEIRFVTVGRMDEVKNPLFLVRVFHEVRQRVPGVRLYWIGHGSLRGEVELLIAKLGLESSVALLGVRSDVADILPWMDYMLLPSRREGLGIALIEAQACGVKCFVSDMVPAEADLGLCVFLPLGQNEVYWAERICERLKAGGGGLALDPERAARYDIRSTVRELETIWQARRGKAGGGISEGGLQA</sequence>
<proteinExistence type="predicted"/>
<dbReference type="PANTHER" id="PTHR12526:SF630">
    <property type="entry name" value="GLYCOSYLTRANSFERASE"/>
    <property type="match status" value="1"/>
</dbReference>
<keyword evidence="3" id="KW-1185">Reference proteome</keyword>
<comment type="caution">
    <text evidence="2">The sequence shown here is derived from an EMBL/GenBank/DDBJ whole genome shotgun (WGS) entry which is preliminary data.</text>
</comment>
<dbReference type="RefSeq" id="WP_213484405.1">
    <property type="nucleotide sequence ID" value="NZ_CAJRAY010000043.1"/>
</dbReference>
<accession>A0ABM8V3Z6</accession>
<gene>
    <name evidence="2" type="primary">txxe 903-epsF</name>
    <name evidence="2" type="ORF">TXXE_09400</name>
</gene>
<protein>
    <submittedName>
        <fullName evidence="2">Glycosyltransferase Family 4, EpsF</fullName>
    </submittedName>
</protein>
<dbReference type="Gene3D" id="3.40.50.2000">
    <property type="entry name" value="Glycogen Phosphorylase B"/>
    <property type="match status" value="2"/>
</dbReference>
<dbReference type="EMBL" id="CAJRAY010000043">
    <property type="protein sequence ID" value="CAG5086030.1"/>
    <property type="molecule type" value="Genomic_DNA"/>
</dbReference>
<evidence type="ECO:0000313" key="3">
    <source>
        <dbReference type="Proteomes" id="UP000681526"/>
    </source>
</evidence>